<comment type="caution">
    <text evidence="1">The sequence shown here is derived from an EMBL/GenBank/DDBJ whole genome shotgun (WGS) entry which is preliminary data.</text>
</comment>
<sequence length="67" mass="7821">MRLSGKWTEKMITKALADYFGSEETLPFSKEEYKELAHKVLQEWNGGENEEAFYSLVHDAVYDMLTN</sequence>
<gene>
    <name evidence="1" type="ORF">CGZ90_00225</name>
</gene>
<dbReference type="Pfam" id="PF14164">
    <property type="entry name" value="YqzH"/>
    <property type="match status" value="1"/>
</dbReference>
<dbReference type="InterPro" id="IPR025546">
    <property type="entry name" value="YqzH"/>
</dbReference>
<proteinExistence type="predicted"/>
<reference evidence="1 2" key="1">
    <citation type="submission" date="2017-07" db="EMBL/GenBank/DDBJ databases">
        <title>Fictibacillus sp. nov. GDSW-R2A3 Genome sequencing and assembly.</title>
        <authorList>
            <person name="Mayilraj S."/>
        </authorList>
    </citation>
    <scope>NUCLEOTIDE SEQUENCE [LARGE SCALE GENOMIC DNA]</scope>
    <source>
        <strain evidence="1 2">GDSW-R2A3</strain>
    </source>
</reference>
<name>A0A235FBP3_9BACL</name>
<dbReference type="EMBL" id="NOII01000001">
    <property type="protein sequence ID" value="OYD58367.1"/>
    <property type="molecule type" value="Genomic_DNA"/>
</dbReference>
<accession>A0A235FBP3</accession>
<dbReference type="AlphaFoldDB" id="A0A235FBP3"/>
<evidence type="ECO:0000313" key="2">
    <source>
        <dbReference type="Proteomes" id="UP000215059"/>
    </source>
</evidence>
<dbReference type="Proteomes" id="UP000215059">
    <property type="component" value="Unassembled WGS sequence"/>
</dbReference>
<evidence type="ECO:0000313" key="1">
    <source>
        <dbReference type="EMBL" id="OYD58367.1"/>
    </source>
</evidence>
<organism evidence="1 2">
    <name type="scientific">Fictibacillus aquaticus</name>
    <dbReference type="NCBI Taxonomy" id="2021314"/>
    <lineage>
        <taxon>Bacteria</taxon>
        <taxon>Bacillati</taxon>
        <taxon>Bacillota</taxon>
        <taxon>Bacilli</taxon>
        <taxon>Bacillales</taxon>
        <taxon>Fictibacillaceae</taxon>
        <taxon>Fictibacillus</taxon>
    </lineage>
</organism>
<protein>
    <submittedName>
        <fullName evidence="1">Uncharacterized protein</fullName>
    </submittedName>
</protein>
<keyword evidence="2" id="KW-1185">Reference proteome</keyword>
<dbReference type="OrthoDB" id="2937597at2"/>